<dbReference type="PROSITE" id="PS50123">
    <property type="entry name" value="CHER"/>
    <property type="match status" value="1"/>
</dbReference>
<dbReference type="InterPro" id="IPR011990">
    <property type="entry name" value="TPR-like_helical_dom_sf"/>
</dbReference>
<evidence type="ECO:0000256" key="3">
    <source>
        <dbReference type="ARBA" id="ARBA00022691"/>
    </source>
</evidence>
<dbReference type="InterPro" id="IPR029063">
    <property type="entry name" value="SAM-dependent_MTases_sf"/>
</dbReference>
<dbReference type="SMART" id="SM00138">
    <property type="entry name" value="MeTrc"/>
    <property type="match status" value="1"/>
</dbReference>
<keyword evidence="3" id="KW-0949">S-adenosyl-L-methionine</keyword>
<keyword evidence="2 6" id="KW-0808">Transferase</keyword>
<dbReference type="PRINTS" id="PR00996">
    <property type="entry name" value="CHERMTFRASE"/>
</dbReference>
<organism evidence="6 7">
    <name type="scientific">Burkholderia gladioli</name>
    <name type="common">Pseudomonas marginata</name>
    <name type="synonym">Phytomonas marginata</name>
    <dbReference type="NCBI Taxonomy" id="28095"/>
    <lineage>
        <taxon>Bacteria</taxon>
        <taxon>Pseudomonadati</taxon>
        <taxon>Pseudomonadota</taxon>
        <taxon>Betaproteobacteria</taxon>
        <taxon>Burkholderiales</taxon>
        <taxon>Burkholderiaceae</taxon>
        <taxon>Burkholderia</taxon>
    </lineage>
</organism>
<feature type="compositionally biased region" description="Low complexity" evidence="4">
    <location>
        <begin position="355"/>
        <end position="375"/>
    </location>
</feature>
<dbReference type="Gene3D" id="1.25.40.10">
    <property type="entry name" value="Tetratricopeptide repeat domain"/>
    <property type="match status" value="1"/>
</dbReference>
<name>A0A2A7SI28_BURGA</name>
<dbReference type="PANTHER" id="PTHR24422:SF19">
    <property type="entry name" value="CHEMOTAXIS PROTEIN METHYLTRANSFERASE"/>
    <property type="match status" value="1"/>
</dbReference>
<dbReference type="AlphaFoldDB" id="A0A2A7SI28"/>
<feature type="domain" description="CheR-type methyltransferase" evidence="5">
    <location>
        <begin position="1"/>
        <end position="289"/>
    </location>
</feature>
<dbReference type="Pfam" id="PF01739">
    <property type="entry name" value="CheR"/>
    <property type="match status" value="1"/>
</dbReference>
<feature type="compositionally biased region" description="Low complexity" evidence="4">
    <location>
        <begin position="409"/>
        <end position="429"/>
    </location>
</feature>
<dbReference type="EMBL" id="PDDY01000001">
    <property type="protein sequence ID" value="PEH43166.1"/>
    <property type="molecule type" value="Genomic_DNA"/>
</dbReference>
<feature type="region of interest" description="Disordered" evidence="4">
    <location>
        <begin position="354"/>
        <end position="429"/>
    </location>
</feature>
<dbReference type="PANTHER" id="PTHR24422">
    <property type="entry name" value="CHEMOTAXIS PROTEIN METHYLTRANSFERASE"/>
    <property type="match status" value="1"/>
</dbReference>
<dbReference type="RefSeq" id="WP_098152941.1">
    <property type="nucleotide sequence ID" value="NZ_CADEQB010000001.1"/>
</dbReference>
<proteinExistence type="predicted"/>
<evidence type="ECO:0000313" key="7">
    <source>
        <dbReference type="Proteomes" id="UP000220629"/>
    </source>
</evidence>
<evidence type="ECO:0000259" key="5">
    <source>
        <dbReference type="PROSITE" id="PS50123"/>
    </source>
</evidence>
<dbReference type="GO" id="GO:0032259">
    <property type="term" value="P:methylation"/>
    <property type="evidence" value="ECO:0007669"/>
    <property type="project" value="UniProtKB-KW"/>
</dbReference>
<dbReference type="GO" id="GO:0008757">
    <property type="term" value="F:S-adenosylmethionine-dependent methyltransferase activity"/>
    <property type="evidence" value="ECO:0007669"/>
    <property type="project" value="InterPro"/>
</dbReference>
<keyword evidence="1 6" id="KW-0489">Methyltransferase</keyword>
<accession>A0A2A7SI28</accession>
<dbReference type="InterPro" id="IPR000780">
    <property type="entry name" value="CheR_MeTrfase"/>
</dbReference>
<dbReference type="SUPFAM" id="SSF48452">
    <property type="entry name" value="TPR-like"/>
    <property type="match status" value="1"/>
</dbReference>
<protein>
    <submittedName>
        <fullName evidence="6">MCP methyltransferase</fullName>
    </submittedName>
</protein>
<gene>
    <name evidence="6" type="ORF">CRM94_13995</name>
</gene>
<feature type="compositionally biased region" description="Basic and acidic residues" evidence="4">
    <location>
        <begin position="564"/>
        <end position="573"/>
    </location>
</feature>
<dbReference type="InterPro" id="IPR022642">
    <property type="entry name" value="CheR_C"/>
</dbReference>
<dbReference type="InterPro" id="IPR050903">
    <property type="entry name" value="Bact_Chemotaxis_MeTrfase"/>
</dbReference>
<evidence type="ECO:0000256" key="1">
    <source>
        <dbReference type="ARBA" id="ARBA00022603"/>
    </source>
</evidence>
<sequence>MTRANLMRIHDWLARETGIDADSLGADFVARVLAERIAAMLAGEAAAASPAMMQRARQLNDEDLDAHWRLLLASADEQRALIEQCVVPETWFFREREAFVALAARALERLRAEPALPLRVLSAPCSTGEEPYSAAMALVDAGIDPARLQIDALDISARAIAQAQRAEYGRNSFRGHALEFRARHFTPTAHGWRLDARIRDCVRFRRANLLELGGPGQAADEGRYDFIFCRNVLIYFDRQAQERALRALDARLAEDGLLFVGPAETGVVMRQAMSSAKIPLAFAFRRTREAEAPAAWPRAAVAMPVVATAPGSGAGRRHAVESGPGLPPVGVRATLTAPAESAAHEWFADIAWPLPTAEPGRPARAGGPGAEAPTASVAGGEGATPWRRDRIAPGGAGLSSTAQSAPRGATTATTATATVTTMPGRAGSAGAKAASAAPAAPAAGGTVHAAPAVAPAVTGAEALETARARADAGDFAAAERAVLEAMSAAGPSAEAYYLLGLIADAQGLPVAAEHYRKALYLAPTHREALTHLATLLDIAGDHDGARWLKERARRAAAQAGGKDTGGRDHARRR</sequence>
<evidence type="ECO:0000313" key="6">
    <source>
        <dbReference type="EMBL" id="PEH43166.1"/>
    </source>
</evidence>
<feature type="region of interest" description="Disordered" evidence="4">
    <location>
        <begin position="551"/>
        <end position="573"/>
    </location>
</feature>
<dbReference type="Proteomes" id="UP000220629">
    <property type="component" value="Unassembled WGS sequence"/>
</dbReference>
<reference evidence="7" key="1">
    <citation type="submission" date="2017-09" db="EMBL/GenBank/DDBJ databases">
        <title>FDA dAtabase for Regulatory Grade micrObial Sequences (FDA-ARGOS): Supporting development and validation of Infectious Disease Dx tests.</title>
        <authorList>
            <person name="Minogue T."/>
            <person name="Wolcott M."/>
            <person name="Wasieloski L."/>
            <person name="Aguilar W."/>
            <person name="Moore D."/>
            <person name="Tallon L."/>
            <person name="Sadzewicz L."/>
            <person name="Ott S."/>
            <person name="Zhao X."/>
            <person name="Nagaraj S."/>
            <person name="Vavikolanu K."/>
            <person name="Aluvathingal J."/>
            <person name="Nadendla S."/>
            <person name="Sichtig H."/>
        </authorList>
    </citation>
    <scope>NUCLEOTIDE SEQUENCE [LARGE SCALE GENOMIC DNA]</scope>
    <source>
        <strain evidence="7">FDAARGOS_390</strain>
    </source>
</reference>
<evidence type="ECO:0000256" key="2">
    <source>
        <dbReference type="ARBA" id="ARBA00022679"/>
    </source>
</evidence>
<comment type="caution">
    <text evidence="6">The sequence shown here is derived from an EMBL/GenBank/DDBJ whole genome shotgun (WGS) entry which is preliminary data.</text>
</comment>
<evidence type="ECO:0000256" key="4">
    <source>
        <dbReference type="SAM" id="MobiDB-lite"/>
    </source>
</evidence>
<dbReference type="Gene3D" id="3.40.50.150">
    <property type="entry name" value="Vaccinia Virus protein VP39"/>
    <property type="match status" value="1"/>
</dbReference>
<dbReference type="SUPFAM" id="SSF53335">
    <property type="entry name" value="S-adenosyl-L-methionine-dependent methyltransferases"/>
    <property type="match status" value="1"/>
</dbReference>